<evidence type="ECO:0000256" key="1">
    <source>
        <dbReference type="ARBA" id="ARBA00009670"/>
    </source>
</evidence>
<dbReference type="InterPro" id="IPR050154">
    <property type="entry name" value="UbiB_kinase"/>
</dbReference>
<name>A0A1X7AFS5_9GAMM</name>
<gene>
    <name evidence="4" type="primary">ubiB_2</name>
    <name evidence="4" type="ORF">EHSB41UT_00872</name>
</gene>
<protein>
    <recommendedName>
        <fullName evidence="3">Protein kinase domain-containing protein</fullName>
    </recommendedName>
</protein>
<dbReference type="SUPFAM" id="SSF56112">
    <property type="entry name" value="Protein kinase-like (PK-like)"/>
    <property type="match status" value="1"/>
</dbReference>
<evidence type="ECO:0000256" key="2">
    <source>
        <dbReference type="SAM" id="Coils"/>
    </source>
</evidence>
<dbReference type="PROSITE" id="PS50011">
    <property type="entry name" value="PROTEIN_KINASE_DOM"/>
    <property type="match status" value="1"/>
</dbReference>
<organism evidence="4 5">
    <name type="scientific">Parendozoicomonas haliclonae</name>
    <dbReference type="NCBI Taxonomy" id="1960125"/>
    <lineage>
        <taxon>Bacteria</taxon>
        <taxon>Pseudomonadati</taxon>
        <taxon>Pseudomonadota</taxon>
        <taxon>Gammaproteobacteria</taxon>
        <taxon>Oceanospirillales</taxon>
        <taxon>Endozoicomonadaceae</taxon>
        <taxon>Parendozoicomonas</taxon>
    </lineage>
</organism>
<dbReference type="InterPro" id="IPR000719">
    <property type="entry name" value="Prot_kinase_dom"/>
</dbReference>
<dbReference type="RefSeq" id="WP_087107277.1">
    <property type="nucleotide sequence ID" value="NZ_CBCSCN010000001.1"/>
</dbReference>
<dbReference type="InterPro" id="IPR011009">
    <property type="entry name" value="Kinase-like_dom_sf"/>
</dbReference>
<evidence type="ECO:0000313" key="4">
    <source>
        <dbReference type="EMBL" id="SMA38479.1"/>
    </source>
</evidence>
<dbReference type="PANTHER" id="PTHR10566">
    <property type="entry name" value="CHAPERONE-ACTIVITY OF BC1 COMPLEX CABC1 -RELATED"/>
    <property type="match status" value="1"/>
</dbReference>
<dbReference type="CDD" id="cd05121">
    <property type="entry name" value="ABC1_ADCK3-like"/>
    <property type="match status" value="1"/>
</dbReference>
<evidence type="ECO:0000259" key="3">
    <source>
        <dbReference type="PROSITE" id="PS50011"/>
    </source>
</evidence>
<reference evidence="4 5" key="1">
    <citation type="submission" date="2017-03" db="EMBL/GenBank/DDBJ databases">
        <authorList>
            <person name="Afonso C.L."/>
            <person name="Miller P.J."/>
            <person name="Scott M.A."/>
            <person name="Spackman E."/>
            <person name="Goraichik I."/>
            <person name="Dimitrov K.M."/>
            <person name="Suarez D.L."/>
            <person name="Swayne D.E."/>
        </authorList>
    </citation>
    <scope>NUCLEOTIDE SEQUENCE [LARGE SCALE GENOMIC DNA]</scope>
    <source>
        <strain evidence="4">SB41UT1</strain>
    </source>
</reference>
<dbReference type="OrthoDB" id="9795390at2"/>
<dbReference type="Gene3D" id="1.10.510.10">
    <property type="entry name" value="Transferase(Phosphotransferase) domain 1"/>
    <property type="match status" value="1"/>
</dbReference>
<sequence length="626" mass="70463">MKTTHGMRNFIKGVVVISALYISPSFAMNGGGKSGGPPPVKVPPFSPPTFDSVPISFANLAISPAGSEGSPSAPSPLLRHREDDQHWAGLYKKGDRTRQHLLSTGFMKVDESYTAPDRSTWGVAKGMAQTLWKTFKLVPTAIKYKTSQEPDITEIRAKIEEIGIMAIKLMQTLSMTGHIPRDMQDEISKLSDSVTPLPFSVMRPSIDEALSRQHLTFDEVFSSFEQDPLACGSVAQVYRATLARNGASVVVKIVKPGAYKQLDTDLNALRSLITLISSGDSPMIGIEDALSEFFYMYLKECDLSIESANMQLASTLIRELNLNCYVPAVYDDYSDSNMLVTEYIPGPNARQIYEDGSYIEAMELINQAELAWNQLMQAAGFMHGDTHPGNIMKLDDGRPVFVDWGNAITLSDSQADALRKSRIAMRLQNPDLSEKQKFIELWKDIRWFLDYKSPPEDQVIDELISDVVTKAKPDANKDQLTAELLKELKTKCDSRVPGAFFCVARNELFFQHSQKRSRLKEHDLREAQPSYAGRLTAEQRTLEGLEGELQQQEKLHTARLRQKTKSERDRQANQREIESLQALIDESNRKIEQSKKVISDIHEEIDRTIDTDINRRKFARLQHTTL</sequence>
<keyword evidence="5" id="KW-1185">Reference proteome</keyword>
<dbReference type="InterPro" id="IPR004147">
    <property type="entry name" value="ABC1_dom"/>
</dbReference>
<proteinExistence type="inferred from homology"/>
<dbReference type="EMBL" id="FWPT01000002">
    <property type="protein sequence ID" value="SMA38479.1"/>
    <property type="molecule type" value="Genomic_DNA"/>
</dbReference>
<accession>A0A1X7AFS5</accession>
<feature type="domain" description="Protein kinase" evidence="3">
    <location>
        <begin position="223"/>
        <end position="626"/>
    </location>
</feature>
<dbReference type="Proteomes" id="UP000196573">
    <property type="component" value="Unassembled WGS sequence"/>
</dbReference>
<keyword evidence="2" id="KW-0175">Coiled coil</keyword>
<dbReference type="GO" id="GO:0005524">
    <property type="term" value="F:ATP binding"/>
    <property type="evidence" value="ECO:0007669"/>
    <property type="project" value="InterPro"/>
</dbReference>
<comment type="similarity">
    <text evidence="1">Belongs to the protein kinase superfamily. ADCK protein kinase family.</text>
</comment>
<dbReference type="PANTHER" id="PTHR10566:SF113">
    <property type="entry name" value="PROTEIN ACTIVITY OF BC1 COMPLEX KINASE 7, CHLOROPLASTIC"/>
    <property type="match status" value="1"/>
</dbReference>
<keyword evidence="4" id="KW-0808">Transferase</keyword>
<evidence type="ECO:0000313" key="5">
    <source>
        <dbReference type="Proteomes" id="UP000196573"/>
    </source>
</evidence>
<dbReference type="GO" id="GO:0004672">
    <property type="term" value="F:protein kinase activity"/>
    <property type="evidence" value="ECO:0007669"/>
    <property type="project" value="InterPro"/>
</dbReference>
<dbReference type="Pfam" id="PF03109">
    <property type="entry name" value="ABC1"/>
    <property type="match status" value="1"/>
</dbReference>
<feature type="coiled-coil region" evidence="2">
    <location>
        <begin position="535"/>
        <end position="604"/>
    </location>
</feature>
<dbReference type="AlphaFoldDB" id="A0A1X7AFS5"/>